<evidence type="ECO:0000259" key="4">
    <source>
        <dbReference type="PROSITE" id="PS51387"/>
    </source>
</evidence>
<dbReference type="InterPro" id="IPR002346">
    <property type="entry name" value="Mopterin_DH_FAD-bd"/>
</dbReference>
<dbReference type="PANTHER" id="PTHR42659">
    <property type="entry name" value="XANTHINE DEHYDROGENASE SUBUNIT C-RELATED"/>
    <property type="match status" value="1"/>
</dbReference>
<evidence type="ECO:0000256" key="1">
    <source>
        <dbReference type="ARBA" id="ARBA00022630"/>
    </source>
</evidence>
<dbReference type="PANTHER" id="PTHR42659:SF2">
    <property type="entry name" value="XANTHINE DEHYDROGENASE SUBUNIT C-RELATED"/>
    <property type="match status" value="1"/>
</dbReference>
<dbReference type="RefSeq" id="WP_111171122.1">
    <property type="nucleotide sequence ID" value="NZ_POUA01000378.1"/>
</dbReference>
<dbReference type="InterPro" id="IPR036683">
    <property type="entry name" value="CO_DH_flav_C_dom_sf"/>
</dbReference>
<gene>
    <name evidence="5" type="ORF">C1I98_32120</name>
</gene>
<dbReference type="Gene3D" id="3.30.465.10">
    <property type="match status" value="1"/>
</dbReference>
<evidence type="ECO:0000313" key="6">
    <source>
        <dbReference type="Proteomes" id="UP000248544"/>
    </source>
</evidence>
<dbReference type="Proteomes" id="UP000248544">
    <property type="component" value="Unassembled WGS sequence"/>
</dbReference>
<dbReference type="Gene3D" id="3.30.390.50">
    <property type="entry name" value="CO dehydrogenase flavoprotein, C-terminal domain"/>
    <property type="match status" value="1"/>
</dbReference>
<dbReference type="SUPFAM" id="SSF56176">
    <property type="entry name" value="FAD-binding/transporter-associated domain-like"/>
    <property type="match status" value="1"/>
</dbReference>
<dbReference type="Pfam" id="PF03450">
    <property type="entry name" value="CO_deh_flav_C"/>
    <property type="match status" value="1"/>
</dbReference>
<proteinExistence type="predicted"/>
<evidence type="ECO:0000313" key="5">
    <source>
        <dbReference type="EMBL" id="PZG29325.1"/>
    </source>
</evidence>
<sequence>MPTTGFTYLRPLTVADLIRDLAEPGAFALAGGTDLVPLRAAGAITPAVLVDVKHVAELRGVETEGDAIRIGAATTLADLGERDGRSLDAILDGAKIVGAAQTRERATLGGNLCRSSPAGDTLCGLLVLDAVAELQSLDGIRHVPVRDFFTGPSRNVKKPSEALVSIRVPVREGGSAYRRFTYRRSMDLAVVGVAAWLSIEDGVCVNAAIAIGAVAPTPRLVPAAAETLVGTTCDDEAIAHACEHVVAASSPIDDVRGTRDHRLRVLRPLTRDTLLLALTRALGSSPP</sequence>
<dbReference type="GO" id="GO:0071949">
    <property type="term" value="F:FAD binding"/>
    <property type="evidence" value="ECO:0007669"/>
    <property type="project" value="InterPro"/>
</dbReference>
<dbReference type="InterPro" id="IPR036318">
    <property type="entry name" value="FAD-bd_PCMH-like_sf"/>
</dbReference>
<dbReference type="InterPro" id="IPR016169">
    <property type="entry name" value="FAD-bd_PCMH_sub2"/>
</dbReference>
<dbReference type="InterPro" id="IPR005107">
    <property type="entry name" value="CO_DH_flav_C"/>
</dbReference>
<dbReference type="InterPro" id="IPR016167">
    <property type="entry name" value="FAD-bd_PCMH_sub1"/>
</dbReference>
<dbReference type="SMART" id="SM01092">
    <property type="entry name" value="CO_deh_flav_C"/>
    <property type="match status" value="1"/>
</dbReference>
<organism evidence="5 6">
    <name type="scientific">Spongiactinospora gelatinilytica</name>
    <dbReference type="NCBI Taxonomy" id="2666298"/>
    <lineage>
        <taxon>Bacteria</taxon>
        <taxon>Bacillati</taxon>
        <taxon>Actinomycetota</taxon>
        <taxon>Actinomycetes</taxon>
        <taxon>Streptosporangiales</taxon>
        <taxon>Streptosporangiaceae</taxon>
        <taxon>Spongiactinospora</taxon>
    </lineage>
</organism>
<comment type="caution">
    <text evidence="5">The sequence shown here is derived from an EMBL/GenBank/DDBJ whole genome shotgun (WGS) entry which is preliminary data.</text>
</comment>
<dbReference type="AlphaFoldDB" id="A0A2W2FLJ1"/>
<keyword evidence="1" id="KW-0285">Flavoprotein</keyword>
<keyword evidence="6" id="KW-1185">Reference proteome</keyword>
<evidence type="ECO:0000256" key="2">
    <source>
        <dbReference type="ARBA" id="ARBA00022827"/>
    </source>
</evidence>
<name>A0A2W2FLJ1_9ACTN</name>
<protein>
    <submittedName>
        <fullName evidence="5">Oxidoreductase</fullName>
    </submittedName>
</protein>
<dbReference type="PROSITE" id="PS51387">
    <property type="entry name" value="FAD_PCMH"/>
    <property type="match status" value="1"/>
</dbReference>
<dbReference type="SUPFAM" id="SSF55447">
    <property type="entry name" value="CO dehydrogenase flavoprotein C-terminal domain-like"/>
    <property type="match status" value="1"/>
</dbReference>
<evidence type="ECO:0000256" key="3">
    <source>
        <dbReference type="ARBA" id="ARBA00023002"/>
    </source>
</evidence>
<keyword evidence="2" id="KW-0274">FAD</keyword>
<dbReference type="Pfam" id="PF00941">
    <property type="entry name" value="FAD_binding_5"/>
    <property type="match status" value="1"/>
</dbReference>
<keyword evidence="3" id="KW-0560">Oxidoreductase</keyword>
<dbReference type="EMBL" id="POUA01000378">
    <property type="protein sequence ID" value="PZG29325.1"/>
    <property type="molecule type" value="Genomic_DNA"/>
</dbReference>
<accession>A0A2W2FLJ1</accession>
<dbReference type="Gene3D" id="3.30.43.10">
    <property type="entry name" value="Uridine Diphospho-n-acetylenolpyruvylglucosamine Reductase, domain 2"/>
    <property type="match status" value="1"/>
</dbReference>
<dbReference type="InterPro" id="IPR051312">
    <property type="entry name" value="Diverse_Substr_Oxidored"/>
</dbReference>
<dbReference type="InterPro" id="IPR016166">
    <property type="entry name" value="FAD-bd_PCMH"/>
</dbReference>
<dbReference type="GO" id="GO:0016491">
    <property type="term" value="F:oxidoreductase activity"/>
    <property type="evidence" value="ECO:0007669"/>
    <property type="project" value="UniProtKB-KW"/>
</dbReference>
<reference evidence="5 6" key="1">
    <citation type="submission" date="2018-01" db="EMBL/GenBank/DDBJ databases">
        <title>Draft genome sequence of Sphaerisporangium sp. 7K107.</title>
        <authorList>
            <person name="Sahin N."/>
            <person name="Saygin H."/>
            <person name="Ay H."/>
        </authorList>
    </citation>
    <scope>NUCLEOTIDE SEQUENCE [LARGE SCALE GENOMIC DNA]</scope>
    <source>
        <strain evidence="5 6">7K107</strain>
    </source>
</reference>
<feature type="domain" description="FAD-binding PCMH-type" evidence="4">
    <location>
        <begin position="1"/>
        <end position="173"/>
    </location>
</feature>